<evidence type="ECO:0000259" key="5">
    <source>
        <dbReference type="PROSITE" id="PS50822"/>
    </source>
</evidence>
<feature type="compositionally biased region" description="Basic and acidic residues" evidence="3">
    <location>
        <begin position="30"/>
        <end position="40"/>
    </location>
</feature>
<evidence type="ECO:0000256" key="1">
    <source>
        <dbReference type="ARBA" id="ARBA00008201"/>
    </source>
</evidence>
<proteinExistence type="inferred from homology"/>
<keyword evidence="2" id="KW-0943">RNA-mediated gene silencing</keyword>
<dbReference type="Pfam" id="PF08699">
    <property type="entry name" value="ArgoL1"/>
    <property type="match status" value="1"/>
</dbReference>
<feature type="domain" description="Piwi" evidence="5">
    <location>
        <begin position="615"/>
        <end position="935"/>
    </location>
</feature>
<dbReference type="FunFam" id="3.40.50.2300:FF:000110">
    <property type="entry name" value="Argonaute 10"/>
    <property type="match status" value="1"/>
</dbReference>
<dbReference type="SMART" id="SM01163">
    <property type="entry name" value="DUF1785"/>
    <property type="match status" value="1"/>
</dbReference>
<dbReference type="SUPFAM" id="SSF53098">
    <property type="entry name" value="Ribonuclease H-like"/>
    <property type="match status" value="1"/>
</dbReference>
<evidence type="ECO:0000256" key="3">
    <source>
        <dbReference type="SAM" id="MobiDB-lite"/>
    </source>
</evidence>
<dbReference type="InterPro" id="IPR014811">
    <property type="entry name" value="ArgoL1"/>
</dbReference>
<dbReference type="SMART" id="SM00950">
    <property type="entry name" value="Piwi"/>
    <property type="match status" value="1"/>
</dbReference>
<dbReference type="PROSITE" id="PS50822">
    <property type="entry name" value="PIWI"/>
    <property type="match status" value="1"/>
</dbReference>
<dbReference type="STRING" id="4577.A0A1D6KWX6"/>
<dbReference type="GO" id="GO:0031047">
    <property type="term" value="P:regulatory ncRNA-mediated gene silencing"/>
    <property type="evidence" value="ECO:0007669"/>
    <property type="project" value="UniProtKB-KW"/>
</dbReference>
<dbReference type="Pfam" id="PF02170">
    <property type="entry name" value="PAZ"/>
    <property type="match status" value="1"/>
</dbReference>
<feature type="region of interest" description="Disordered" evidence="3">
    <location>
        <begin position="1"/>
        <end position="57"/>
    </location>
</feature>
<dbReference type="InterPro" id="IPR045246">
    <property type="entry name" value="Piwi_ago-like"/>
</dbReference>
<dbReference type="InterPro" id="IPR036397">
    <property type="entry name" value="RNaseH_sf"/>
</dbReference>
<dbReference type="InterPro" id="IPR012337">
    <property type="entry name" value="RNaseH-like_sf"/>
</dbReference>
<dbReference type="InterPro" id="IPR032474">
    <property type="entry name" value="Argonaute_N"/>
</dbReference>
<dbReference type="Gene3D" id="3.40.50.2300">
    <property type="match status" value="1"/>
</dbReference>
<organism evidence="6">
    <name type="scientific">Zea mays</name>
    <name type="common">Maize</name>
    <dbReference type="NCBI Taxonomy" id="4577"/>
    <lineage>
        <taxon>Eukaryota</taxon>
        <taxon>Viridiplantae</taxon>
        <taxon>Streptophyta</taxon>
        <taxon>Embryophyta</taxon>
        <taxon>Tracheophyta</taxon>
        <taxon>Spermatophyta</taxon>
        <taxon>Magnoliopsida</taxon>
        <taxon>Liliopsida</taxon>
        <taxon>Poales</taxon>
        <taxon>Poaceae</taxon>
        <taxon>PACMAD clade</taxon>
        <taxon>Panicoideae</taxon>
        <taxon>Andropogonodae</taxon>
        <taxon>Andropogoneae</taxon>
        <taxon>Tripsacinae</taxon>
        <taxon>Zea</taxon>
    </lineage>
</organism>
<name>A0A1D6KWX6_MAIZE</name>
<dbReference type="InterPro" id="IPR003100">
    <property type="entry name" value="PAZ_dom"/>
</dbReference>
<dbReference type="PROSITE" id="PS50821">
    <property type="entry name" value="PAZ"/>
    <property type="match status" value="1"/>
</dbReference>
<comment type="similarity">
    <text evidence="1">Belongs to the argonaute family. Ago subfamily.</text>
</comment>
<dbReference type="SUPFAM" id="SSF101690">
    <property type="entry name" value="PAZ domain"/>
    <property type="match status" value="1"/>
</dbReference>
<evidence type="ECO:0000313" key="6">
    <source>
        <dbReference type="EMBL" id="ONM06965.1"/>
    </source>
</evidence>
<dbReference type="InterPro" id="IPR032473">
    <property type="entry name" value="Argonaute_Mid_dom"/>
</dbReference>
<dbReference type="InterPro" id="IPR003165">
    <property type="entry name" value="Piwi"/>
</dbReference>
<dbReference type="AlphaFoldDB" id="A0A1D6KWX6"/>
<dbReference type="SMR" id="A0A1D6KWX6"/>
<dbReference type="Pfam" id="PF02171">
    <property type="entry name" value="Piwi"/>
    <property type="match status" value="1"/>
</dbReference>
<reference evidence="6" key="1">
    <citation type="submission" date="2015-12" db="EMBL/GenBank/DDBJ databases">
        <title>Update maize B73 reference genome by single molecule sequencing technologies.</title>
        <authorList>
            <consortium name="Maize Genome Sequencing Project"/>
            <person name="Ware D."/>
        </authorList>
    </citation>
    <scope>NUCLEOTIDE SEQUENCE [LARGE SCALE GENOMIC DNA]</scope>
    <source>
        <tissue evidence="6">Seedling</tissue>
    </source>
</reference>
<dbReference type="PANTHER" id="PTHR22891">
    <property type="entry name" value="EUKARYOTIC TRANSLATION INITIATION FACTOR 2C"/>
    <property type="match status" value="1"/>
</dbReference>
<dbReference type="InterPro" id="IPR036085">
    <property type="entry name" value="PAZ_dom_sf"/>
</dbReference>
<dbReference type="EMBL" id="CM007647">
    <property type="protein sequence ID" value="ONM06965.1"/>
    <property type="molecule type" value="Genomic_DNA"/>
</dbReference>
<sequence length="966" mass="108792">MGRHPPVDEAMDFNGNGRDEANPSGSEAGNHNEHRGDDPSRVGQSLPADIRQNGQPTLGEEITAPLWEEFEALGIHVRRSEPVFPPRPGYGAAGTPYVVRANLFLGRLVDEALHQYNVTISPEPTPKAAYREIMTKLLSENQHTDFDGRFSVYDDGDSLFTAGALPFDTKEFEVPLSAGGDEKMDRKYKVMINHAATISLLQLRMLLAGYPTDIPAQALVVLDTVLRDVFNERNDMECVVIDKKDRTLGVDAWKGLYLSIRPTQNCLSLIADVSSSVFVQPLLLIEFVQKILKIDAVDRNLTKPEYDKLLKALRGVRIQVTHRDNRRRVWSKKKDNRRQLSTYRVAGLSVNPTNDLSFESKVGVTTTVIDYFREIYGLELKYKYLPCVNAGSEQDPIYFPIEVGNYVLLNFNMISYSSVLLSLPRSSAISECKIEFQVCKIAPKQCYQKKLEGSQFSTPRKSAWIHPEAEQSCPQIVEQRQYKQTKRANEFDLEFDGNLTTVAARVLLPPNLKYDDSVSQKTWFPLDGYWNMKDKKVINGAKIRNWACLNFCEDLSKEDIKKFCFKLAEMSRITGLDFADLKLPIFTARPDRVEDGIRRCYQEAKNKLRDQKIDLLLAILPDKKDSLYGNIKRICETDIGLVSQCCRRSRVLVNNNQILANIAIKINAKVGGRISVFDDVQKSLPVVSNKPTIIFGAHVSHPSVVDGSTGPSIASVVASQDWHEVSKYNGVVRAQGHTEEIGGLEDIVKELLHAFANESKEKLQQLIFYRDGISEGQFNRILEKEIPAIEKAWNALYDNEKPQITFVVVQKRHKLRLFPVDDNYKIRSAKKKIVEPGTVVDSEICHPAEFDFFLCSQSGGIKGPRRPVRYLVLRDDNNFTADELQALTNNLCYTFLTVCPVLSLISYSGGNRSLSVAPPAYYAQKLAHRARVYLAKGSDNNAAAANGGRKQIPEIKNELKGSMFYC</sequence>
<dbReference type="Pfam" id="PF16486">
    <property type="entry name" value="ArgoN"/>
    <property type="match status" value="1"/>
</dbReference>
<accession>A0A1D6KWX6</accession>
<feature type="domain" description="PAZ" evidence="4">
    <location>
        <begin position="283"/>
        <end position="408"/>
    </location>
</feature>
<evidence type="ECO:0000256" key="2">
    <source>
        <dbReference type="ARBA" id="ARBA00023158"/>
    </source>
</evidence>
<protein>
    <submittedName>
        <fullName evidence="6">Argonaute18b</fullName>
    </submittedName>
</protein>
<dbReference type="Gene3D" id="3.30.420.10">
    <property type="entry name" value="Ribonuclease H-like superfamily/Ribonuclease H"/>
    <property type="match status" value="1"/>
</dbReference>
<dbReference type="Pfam" id="PF16487">
    <property type="entry name" value="ArgoMid"/>
    <property type="match status" value="1"/>
</dbReference>
<dbReference type="Gene3D" id="2.170.260.10">
    <property type="entry name" value="paz domain"/>
    <property type="match status" value="1"/>
</dbReference>
<gene>
    <name evidence="6" type="ORF">ZEAMMB73_Zm00001d033206</name>
</gene>
<dbReference type="CDD" id="cd02846">
    <property type="entry name" value="PAZ_argonaute_like"/>
    <property type="match status" value="1"/>
</dbReference>
<dbReference type="CDD" id="cd04657">
    <property type="entry name" value="Piwi_ago-like"/>
    <property type="match status" value="1"/>
</dbReference>
<dbReference type="SMART" id="SM00949">
    <property type="entry name" value="PAZ"/>
    <property type="match status" value="1"/>
</dbReference>
<dbReference type="GO" id="GO:0003723">
    <property type="term" value="F:RNA binding"/>
    <property type="evidence" value="ECO:0007669"/>
    <property type="project" value="InterPro"/>
</dbReference>
<evidence type="ECO:0000259" key="4">
    <source>
        <dbReference type="PROSITE" id="PS50821"/>
    </source>
</evidence>
<dbReference type="InParanoid" id="A0A1D6KWX6"/>
<dbReference type="ExpressionAtlas" id="A0A1D6KWX6">
    <property type="expression patterns" value="baseline and differential"/>
</dbReference>